<dbReference type="EMBL" id="UHIO01000001">
    <property type="protein sequence ID" value="SUP43270.1"/>
    <property type="molecule type" value="Genomic_DNA"/>
</dbReference>
<dbReference type="PANTHER" id="PTHR48081:SF8">
    <property type="entry name" value="ALPHA_BETA HYDROLASE FOLD-3 DOMAIN-CONTAINING PROTEIN-RELATED"/>
    <property type="match status" value="1"/>
</dbReference>
<dbReference type="EC" id="3.1.1.83" evidence="4"/>
<dbReference type="GO" id="GO:0016787">
    <property type="term" value="F:hydrolase activity"/>
    <property type="evidence" value="ECO:0007669"/>
    <property type="project" value="UniProtKB-KW"/>
</dbReference>
<evidence type="ECO:0000256" key="2">
    <source>
        <dbReference type="SAM" id="SignalP"/>
    </source>
</evidence>
<reference evidence="4 5" key="1">
    <citation type="submission" date="2018-06" db="EMBL/GenBank/DDBJ databases">
        <authorList>
            <consortium name="Pathogen Informatics"/>
            <person name="Doyle S."/>
        </authorList>
    </citation>
    <scope>NUCLEOTIDE SEQUENCE [LARGE SCALE GENOMIC DNA]</scope>
    <source>
        <strain evidence="4 5">NCTC12020</strain>
    </source>
</reference>
<dbReference type="Pfam" id="PF07859">
    <property type="entry name" value="Abhydrolase_3"/>
    <property type="match status" value="1"/>
</dbReference>
<evidence type="ECO:0000313" key="4">
    <source>
        <dbReference type="EMBL" id="SUP43270.1"/>
    </source>
</evidence>
<dbReference type="InterPro" id="IPR013094">
    <property type="entry name" value="AB_hydrolase_3"/>
</dbReference>
<evidence type="ECO:0000259" key="3">
    <source>
        <dbReference type="Pfam" id="PF07859"/>
    </source>
</evidence>
<gene>
    <name evidence="4" type="primary">mlhB</name>
    <name evidence="4" type="ORF">NCTC12020_01127</name>
</gene>
<keyword evidence="5" id="KW-1185">Reference proteome</keyword>
<dbReference type="SUPFAM" id="SSF53474">
    <property type="entry name" value="alpha/beta-Hydrolases"/>
    <property type="match status" value="1"/>
</dbReference>
<dbReference type="OrthoDB" id="9815425at2"/>
<dbReference type="InterPro" id="IPR029058">
    <property type="entry name" value="AB_hydrolase_fold"/>
</dbReference>
<organism evidence="4 5">
    <name type="scientific">Veillonella criceti</name>
    <dbReference type="NCBI Taxonomy" id="103891"/>
    <lineage>
        <taxon>Bacteria</taxon>
        <taxon>Bacillati</taxon>
        <taxon>Bacillota</taxon>
        <taxon>Negativicutes</taxon>
        <taxon>Veillonellales</taxon>
        <taxon>Veillonellaceae</taxon>
        <taxon>Veillonella</taxon>
    </lineage>
</organism>
<feature type="chain" id="PRO_5016846454" evidence="2">
    <location>
        <begin position="28"/>
        <end position="329"/>
    </location>
</feature>
<accession>A0A380NKX1</accession>
<feature type="signal peptide" evidence="2">
    <location>
        <begin position="1"/>
        <end position="27"/>
    </location>
</feature>
<dbReference type="RefSeq" id="WP_115310301.1">
    <property type="nucleotide sequence ID" value="NZ_UHIO01000001.1"/>
</dbReference>
<keyword evidence="1 4" id="KW-0378">Hydrolase</keyword>
<sequence length="329" mass="35675">MGIKGNVLKAALVATLAVGSIGGQAWALPLDIPTQGVVLTGQAKQAYISNEIKVLFQQSKETVTPFTMPDGWSKDMLYYEQVPVEHYHNERIKSNRVILQFHGGGYVAGMTDYHRTLALKEATLMEASDVYSVDYRLAPEYKYPAALEDAITVYKSLLAAGIEGQHIIVVGDSAGGNLAVALSLYLRDHQIEQPGVMLLASPWADFEHKVATSRTENATKDQVLGVGTPLYEAVITPAYAGTLAVSDAKLSVINANLEGLPPTLIQVGGNELFETEGEVFASNMAAAGNVVTLTVYPGMPHDFALLLPHMEESIDSLQEMKDFVNRYMN</sequence>
<evidence type="ECO:0000256" key="1">
    <source>
        <dbReference type="ARBA" id="ARBA00022801"/>
    </source>
</evidence>
<dbReference type="InterPro" id="IPR050300">
    <property type="entry name" value="GDXG_lipolytic_enzyme"/>
</dbReference>
<keyword evidence="2" id="KW-0732">Signal</keyword>
<protein>
    <submittedName>
        <fullName evidence="4">Monoterpene epsilon-lactone hydrolase</fullName>
        <ecNumber evidence="4">3.1.1.83</ecNumber>
    </submittedName>
</protein>
<evidence type="ECO:0000313" key="5">
    <source>
        <dbReference type="Proteomes" id="UP000255367"/>
    </source>
</evidence>
<dbReference type="Gene3D" id="3.40.50.1820">
    <property type="entry name" value="alpha/beta hydrolase"/>
    <property type="match status" value="1"/>
</dbReference>
<feature type="domain" description="Alpha/beta hydrolase fold-3" evidence="3">
    <location>
        <begin position="98"/>
        <end position="304"/>
    </location>
</feature>
<dbReference type="AlphaFoldDB" id="A0A380NKX1"/>
<dbReference type="PANTHER" id="PTHR48081">
    <property type="entry name" value="AB HYDROLASE SUPERFAMILY PROTEIN C4A8.06C"/>
    <property type="match status" value="1"/>
</dbReference>
<proteinExistence type="predicted"/>
<dbReference type="Proteomes" id="UP000255367">
    <property type="component" value="Unassembled WGS sequence"/>
</dbReference>
<name>A0A380NKX1_9FIRM</name>